<evidence type="ECO:0000313" key="2">
    <source>
        <dbReference type="Proteomes" id="UP001057452"/>
    </source>
</evidence>
<reference evidence="1" key="1">
    <citation type="submission" date="2022-05" db="EMBL/GenBank/DDBJ databases">
        <title>Chromosome-level genome of Chaenocephalus aceratus.</title>
        <authorList>
            <person name="Park H."/>
        </authorList>
    </citation>
    <scope>NUCLEOTIDE SEQUENCE</scope>
    <source>
        <strain evidence="1">KU_202001</strain>
    </source>
</reference>
<comment type="caution">
    <text evidence="1">The sequence shown here is derived from an EMBL/GenBank/DDBJ whole genome shotgun (WGS) entry which is preliminary data.</text>
</comment>
<dbReference type="EMBL" id="CM043803">
    <property type="protein sequence ID" value="KAI4807742.1"/>
    <property type="molecule type" value="Genomic_DNA"/>
</dbReference>
<sequence length="272" mass="29664">GHGVKHKTGKDGTDRHGTSPPQPQILTMFRLLVHCQHYSPGHTASAHTPAEVNLSALGKNKEGKNRKVWTPCGKSPALLLISTYMPRSSAHHGLNGACDGVGSSRGGGYQCKPTLPVQESACSVPTWRAEGRRGLLCKGELRTALATSSVSARARAPAQTARLGPAGSARLPLGPSRKSQHDSKLPGAGERVCRTALWRNASPSTKKRRGKRNAEEGLNVLWIVLKYDHKDPRLPNQSCCKKQEEERNEEEVKVWWGLKLGTKFQVILLMPR</sequence>
<proteinExistence type="predicted"/>
<gene>
    <name evidence="1" type="ORF">KUCAC02_027528</name>
</gene>
<feature type="non-terminal residue" evidence="1">
    <location>
        <position position="1"/>
    </location>
</feature>
<organism evidence="1 2">
    <name type="scientific">Chaenocephalus aceratus</name>
    <name type="common">Blackfin icefish</name>
    <name type="synonym">Chaenichthys aceratus</name>
    <dbReference type="NCBI Taxonomy" id="36190"/>
    <lineage>
        <taxon>Eukaryota</taxon>
        <taxon>Metazoa</taxon>
        <taxon>Chordata</taxon>
        <taxon>Craniata</taxon>
        <taxon>Vertebrata</taxon>
        <taxon>Euteleostomi</taxon>
        <taxon>Actinopterygii</taxon>
        <taxon>Neopterygii</taxon>
        <taxon>Teleostei</taxon>
        <taxon>Neoteleostei</taxon>
        <taxon>Acanthomorphata</taxon>
        <taxon>Eupercaria</taxon>
        <taxon>Perciformes</taxon>
        <taxon>Notothenioidei</taxon>
        <taxon>Channichthyidae</taxon>
        <taxon>Chaenocephalus</taxon>
    </lineage>
</organism>
<dbReference type="Proteomes" id="UP001057452">
    <property type="component" value="Chromosome 19"/>
</dbReference>
<name>A0ACB9W5S9_CHAAC</name>
<accession>A0ACB9W5S9</accession>
<keyword evidence="2" id="KW-1185">Reference proteome</keyword>
<protein>
    <submittedName>
        <fullName evidence="1">Uncharacterized protein</fullName>
    </submittedName>
</protein>
<evidence type="ECO:0000313" key="1">
    <source>
        <dbReference type="EMBL" id="KAI4807742.1"/>
    </source>
</evidence>